<feature type="compositionally biased region" description="Polar residues" evidence="4">
    <location>
        <begin position="71"/>
        <end position="83"/>
    </location>
</feature>
<feature type="compositionally biased region" description="Polar residues" evidence="4">
    <location>
        <begin position="45"/>
        <end position="54"/>
    </location>
</feature>
<evidence type="ECO:0000256" key="2">
    <source>
        <dbReference type="ARBA" id="ARBA00022801"/>
    </source>
</evidence>
<dbReference type="SUPFAM" id="SSF52540">
    <property type="entry name" value="P-loop containing nucleoside triphosphate hydrolases"/>
    <property type="match status" value="2"/>
</dbReference>
<evidence type="ECO:0000256" key="1">
    <source>
        <dbReference type="ARBA" id="ARBA00022741"/>
    </source>
</evidence>
<organism evidence="7 8">
    <name type="scientific">Phyllosticta capitalensis</name>
    <dbReference type="NCBI Taxonomy" id="121624"/>
    <lineage>
        <taxon>Eukaryota</taxon>
        <taxon>Fungi</taxon>
        <taxon>Dikarya</taxon>
        <taxon>Ascomycota</taxon>
        <taxon>Pezizomycotina</taxon>
        <taxon>Dothideomycetes</taxon>
        <taxon>Dothideomycetes incertae sedis</taxon>
        <taxon>Botryosphaeriales</taxon>
        <taxon>Phyllostictaceae</taxon>
        <taxon>Phyllosticta</taxon>
    </lineage>
</organism>
<evidence type="ECO:0000259" key="5">
    <source>
        <dbReference type="PROSITE" id="PS51192"/>
    </source>
</evidence>
<evidence type="ECO:0000256" key="3">
    <source>
        <dbReference type="ARBA" id="ARBA00022840"/>
    </source>
</evidence>
<feature type="region of interest" description="Disordered" evidence="4">
    <location>
        <begin position="1"/>
        <end position="139"/>
    </location>
</feature>
<dbReference type="PROSITE" id="PS51192">
    <property type="entry name" value="HELICASE_ATP_BIND_1"/>
    <property type="match status" value="1"/>
</dbReference>
<feature type="domain" description="Helicase C-terminal" evidence="6">
    <location>
        <begin position="889"/>
        <end position="1039"/>
    </location>
</feature>
<dbReference type="PROSITE" id="PS51194">
    <property type="entry name" value="HELICASE_CTER"/>
    <property type="match status" value="1"/>
</dbReference>
<feature type="domain" description="Helicase ATP-binding" evidence="5">
    <location>
        <begin position="532"/>
        <end position="702"/>
    </location>
</feature>
<reference evidence="7 8" key="1">
    <citation type="submission" date="2024-04" db="EMBL/GenBank/DDBJ databases">
        <title>Phyllosticta paracitricarpa is synonymous to the EU quarantine fungus P. citricarpa based on phylogenomic analyses.</title>
        <authorList>
            <consortium name="Lawrence Berkeley National Laboratory"/>
            <person name="Van Ingen-Buijs V.A."/>
            <person name="Van Westerhoven A.C."/>
            <person name="Haridas S."/>
            <person name="Skiadas P."/>
            <person name="Martin F."/>
            <person name="Groenewald J.Z."/>
            <person name="Crous P.W."/>
            <person name="Seidl M.F."/>
        </authorList>
    </citation>
    <scope>NUCLEOTIDE SEQUENCE [LARGE SCALE GENOMIC DNA]</scope>
    <source>
        <strain evidence="7 8">CBS 123374</strain>
    </source>
</reference>
<feature type="compositionally biased region" description="Acidic residues" evidence="4">
    <location>
        <begin position="1075"/>
        <end position="1086"/>
    </location>
</feature>
<dbReference type="Gene3D" id="3.40.50.10810">
    <property type="entry name" value="Tandem AAA-ATPase domain"/>
    <property type="match status" value="1"/>
</dbReference>
<gene>
    <name evidence="7" type="ORF">HDK90DRAFT_66077</name>
</gene>
<dbReference type="InterPro" id="IPR014001">
    <property type="entry name" value="Helicase_ATP-bd"/>
</dbReference>
<dbReference type="SMART" id="SM00490">
    <property type="entry name" value="HELICc"/>
    <property type="match status" value="1"/>
</dbReference>
<name>A0ABR1YC28_9PEZI</name>
<dbReference type="InterPro" id="IPR001650">
    <property type="entry name" value="Helicase_C-like"/>
</dbReference>
<dbReference type="CDD" id="cd18793">
    <property type="entry name" value="SF2_C_SNF"/>
    <property type="match status" value="1"/>
</dbReference>
<feature type="compositionally biased region" description="Basic and acidic residues" evidence="4">
    <location>
        <begin position="1"/>
        <end position="10"/>
    </location>
</feature>
<dbReference type="Proteomes" id="UP001492380">
    <property type="component" value="Unassembled WGS sequence"/>
</dbReference>
<evidence type="ECO:0000259" key="6">
    <source>
        <dbReference type="PROSITE" id="PS51194"/>
    </source>
</evidence>
<keyword evidence="7" id="KW-0347">Helicase</keyword>
<dbReference type="Pfam" id="PF00176">
    <property type="entry name" value="SNF2-rel_dom"/>
    <property type="match status" value="1"/>
</dbReference>
<evidence type="ECO:0000313" key="7">
    <source>
        <dbReference type="EMBL" id="KAK8225750.1"/>
    </source>
</evidence>
<keyword evidence="8" id="KW-1185">Reference proteome</keyword>
<dbReference type="InterPro" id="IPR038718">
    <property type="entry name" value="SNF2-like_sf"/>
</dbReference>
<proteinExistence type="predicted"/>
<dbReference type="EMBL" id="JBBWRZ010000011">
    <property type="protein sequence ID" value="KAK8225750.1"/>
    <property type="molecule type" value="Genomic_DNA"/>
</dbReference>
<dbReference type="InterPro" id="IPR049730">
    <property type="entry name" value="SNF2/RAD54-like_C"/>
</dbReference>
<dbReference type="PANTHER" id="PTHR10799">
    <property type="entry name" value="SNF2/RAD54 HELICASE FAMILY"/>
    <property type="match status" value="1"/>
</dbReference>
<keyword evidence="3" id="KW-0067">ATP-binding</keyword>
<feature type="compositionally biased region" description="Polar residues" evidence="4">
    <location>
        <begin position="153"/>
        <end position="165"/>
    </location>
</feature>
<keyword evidence="2" id="KW-0378">Hydrolase</keyword>
<feature type="region of interest" description="Disordered" evidence="4">
    <location>
        <begin position="1075"/>
        <end position="1104"/>
    </location>
</feature>
<dbReference type="GO" id="GO:0004386">
    <property type="term" value="F:helicase activity"/>
    <property type="evidence" value="ECO:0007669"/>
    <property type="project" value="UniProtKB-KW"/>
</dbReference>
<keyword evidence="1" id="KW-0547">Nucleotide-binding</keyword>
<feature type="region of interest" description="Disordered" evidence="4">
    <location>
        <begin position="235"/>
        <end position="376"/>
    </location>
</feature>
<comment type="caution">
    <text evidence="7">The sequence shown here is derived from an EMBL/GenBank/DDBJ whole genome shotgun (WGS) entry which is preliminary data.</text>
</comment>
<sequence length="1122" mass="125424">MERNRGDSPPKRKLSPVEGPSDADCKRSKTSQTIDLTEDTVATVPLTTQPTQILDTPIARRTDPHSVVQVPASSPIANPSPFTSPAIPVAPPGTSFRPPPRVSASKQPDYDSPVQDSSEDERPVTKVQNKPSLAQPKPAGLSSFQAIMNQYQYNDGKPLSNSPTKSAPPKRPSTNYGKSGMVLTDIKDVVVQNKVRRMRTVTPNLSVHICLNILMDHHGVYNDAVNYAVDLQDEGLPRPPSRNRPLQRETIDLTSSDSEEMAPKASTIVKDTKASKSLNDRWGVQAPTPTAPSAIPAKRSAPEEEDASPVKPRRRLVQGKRLAPRSPSPVEAVEVPKPNPQKRRKVVVDESDEEAEAEDADSEESEQEEEEDTSETDAAILEWINTCEARDLADTSNQTLEVAEGVLAFRPFASLDAFRAVDLHPPTKKRGTRKPDGEKMMKVVQEMWTGYEAIDDLVFECTAKGASVADEMKKWGFDVFGASKEVEITDLKHDSGIGTPDSSYDEFLKQPAGMCKSLDMKDYQIVGLNWLNLIWSQRMSGILADDMGLGKTCQVIAFLTHLYESGNTGPHLIIVPGSTLENWLQEIKKFSPVLSTRTQPYYGTMAERAEIRKKYHANPDQVSIIVTTYTTAVSKADDISFLCKLNAGVCVIDEAHYLRNPHSKRYKALIGIPAEMRLLLTGTPLQNNLKELVSLLTFLMPELFEEHQHQLQYIFKNKAKTYDDDHAALLSARRIEKARSMMTPFVLRRKKHQVLKSMPPKVCRVERCKLRPKQRKIYVDYLEQQKAVFAARAAGKRTTDNANVMMKLRQAAIHPLLHRRIYDDKQIEKLAKLYMRTREHEHQSTYEQVLEDLSLRDDLGVHEACLMEKGLYKHRLKNDEWMDSGKVEKLKELLLRFQENGDRALIFSQFTRVLDILEHVLTTLDIKALRLDGSTPIPERQPLINKFNQDETYPVFLLSTRSGGTGINLASANKVIIFDSSFNPQDDIQAENRAHRVGQTREVEVFRLVTEGTIEEQIHALGETKLALDARVAGEMAANGDEDATIDRTGKTFLGTDRRGLAMVEEMMQVDDGDAQMDDAPIDEGNEGALESPPSTTEEQQESLKADFKDGLRNAGLAVESQ</sequence>
<feature type="compositionally biased region" description="Acidic residues" evidence="4">
    <location>
        <begin position="349"/>
        <end position="375"/>
    </location>
</feature>
<evidence type="ECO:0000313" key="8">
    <source>
        <dbReference type="Proteomes" id="UP001492380"/>
    </source>
</evidence>
<feature type="region of interest" description="Disordered" evidence="4">
    <location>
        <begin position="153"/>
        <end position="180"/>
    </location>
</feature>
<dbReference type="Gene3D" id="3.40.50.300">
    <property type="entry name" value="P-loop containing nucleotide triphosphate hydrolases"/>
    <property type="match status" value="1"/>
</dbReference>
<dbReference type="InterPro" id="IPR000330">
    <property type="entry name" value="SNF2_N"/>
</dbReference>
<protein>
    <submittedName>
        <fullName evidence="7">SNF2 family helicase/ATPase</fullName>
    </submittedName>
</protein>
<dbReference type="Pfam" id="PF00271">
    <property type="entry name" value="Helicase_C"/>
    <property type="match status" value="1"/>
</dbReference>
<dbReference type="SMART" id="SM00487">
    <property type="entry name" value="DEXDc"/>
    <property type="match status" value="1"/>
</dbReference>
<evidence type="ECO:0000256" key="4">
    <source>
        <dbReference type="SAM" id="MobiDB-lite"/>
    </source>
</evidence>
<accession>A0ABR1YC28</accession>
<feature type="compositionally biased region" description="Low complexity" evidence="4">
    <location>
        <begin position="286"/>
        <end position="297"/>
    </location>
</feature>
<dbReference type="InterPro" id="IPR027417">
    <property type="entry name" value="P-loop_NTPase"/>
</dbReference>